<evidence type="ECO:0000256" key="14">
    <source>
        <dbReference type="HAMAP-Rule" id="MF_01588"/>
    </source>
</evidence>
<dbReference type="SUPFAM" id="SSF56091">
    <property type="entry name" value="DNA ligase/mRNA capping enzyme, catalytic domain"/>
    <property type="match status" value="1"/>
</dbReference>
<comment type="function">
    <text evidence="1 14">DNA ligase that catalyzes the formation of phosphodiester linkages between 5'-phosphoryl and 3'-hydroxyl groups in double-stranded DNA using NAD as a coenzyme and as the energy source for the reaction. It is essential for DNA replication and repair of damaged DNA.</text>
</comment>
<dbReference type="InterPro" id="IPR013840">
    <property type="entry name" value="DNAligase_N"/>
</dbReference>
<feature type="binding site" evidence="14">
    <location>
        <position position="427"/>
    </location>
    <ligand>
        <name>Zn(2+)</name>
        <dbReference type="ChEBI" id="CHEBI:29105"/>
    </ligand>
</feature>
<comment type="caution">
    <text evidence="16">The sequence shown here is derived from an EMBL/GenBank/DDBJ whole genome shotgun (WGS) entry which is preliminary data.</text>
</comment>
<dbReference type="HAMAP" id="MF_01588">
    <property type="entry name" value="DNA_ligase_A"/>
    <property type="match status" value="1"/>
</dbReference>
<keyword evidence="11 14" id="KW-0234">DNA repair</keyword>
<dbReference type="PROSITE" id="PS50172">
    <property type="entry name" value="BRCT"/>
    <property type="match status" value="1"/>
</dbReference>
<dbReference type="PIRSF" id="PIRSF001604">
    <property type="entry name" value="LigA"/>
    <property type="match status" value="1"/>
</dbReference>
<dbReference type="InterPro" id="IPR010994">
    <property type="entry name" value="RuvA_2-like"/>
</dbReference>
<dbReference type="GO" id="GO:0006281">
    <property type="term" value="P:DNA repair"/>
    <property type="evidence" value="ECO:0007669"/>
    <property type="project" value="UniProtKB-KW"/>
</dbReference>
<dbReference type="InterPro" id="IPR003583">
    <property type="entry name" value="Hlx-hairpin-Hlx_DNA-bd_motif"/>
</dbReference>
<keyword evidence="4 14" id="KW-0436">Ligase</keyword>
<feature type="binding site" evidence="14">
    <location>
        <begin position="83"/>
        <end position="84"/>
    </location>
    <ligand>
        <name>NAD(+)</name>
        <dbReference type="ChEBI" id="CHEBI:57540"/>
    </ligand>
</feature>
<dbReference type="CDD" id="cd00114">
    <property type="entry name" value="LIGANc"/>
    <property type="match status" value="1"/>
</dbReference>
<dbReference type="NCBIfam" id="TIGR00575">
    <property type="entry name" value="dnlj"/>
    <property type="match status" value="1"/>
</dbReference>
<dbReference type="InterPro" id="IPR004150">
    <property type="entry name" value="NAD_DNA_ligase_OB"/>
</dbReference>
<evidence type="ECO:0000256" key="1">
    <source>
        <dbReference type="ARBA" id="ARBA00004067"/>
    </source>
</evidence>
<dbReference type="InterPro" id="IPR036420">
    <property type="entry name" value="BRCT_dom_sf"/>
</dbReference>
<evidence type="ECO:0000256" key="7">
    <source>
        <dbReference type="ARBA" id="ARBA00022763"/>
    </source>
</evidence>
<dbReference type="Pfam" id="PF03120">
    <property type="entry name" value="OB_DNA_ligase"/>
    <property type="match status" value="1"/>
</dbReference>
<evidence type="ECO:0000256" key="6">
    <source>
        <dbReference type="ARBA" id="ARBA00022723"/>
    </source>
</evidence>
<keyword evidence="6 14" id="KW-0479">Metal-binding</keyword>
<evidence type="ECO:0000256" key="2">
    <source>
        <dbReference type="ARBA" id="ARBA00012722"/>
    </source>
</evidence>
<dbReference type="SUPFAM" id="SSF50249">
    <property type="entry name" value="Nucleic acid-binding proteins"/>
    <property type="match status" value="1"/>
</dbReference>
<dbReference type="PANTHER" id="PTHR23389:SF9">
    <property type="entry name" value="DNA LIGASE"/>
    <property type="match status" value="1"/>
</dbReference>
<keyword evidence="9 14" id="KW-0460">Magnesium</keyword>
<evidence type="ECO:0000313" key="17">
    <source>
        <dbReference type="Proteomes" id="UP000569951"/>
    </source>
</evidence>
<dbReference type="InterPro" id="IPR001679">
    <property type="entry name" value="DNA_ligase"/>
</dbReference>
<dbReference type="SMART" id="SM00292">
    <property type="entry name" value="BRCT"/>
    <property type="match status" value="1"/>
</dbReference>
<evidence type="ECO:0000256" key="12">
    <source>
        <dbReference type="ARBA" id="ARBA00034005"/>
    </source>
</evidence>
<name>A0A841I0B9_9DEIO</name>
<dbReference type="InterPro" id="IPR013839">
    <property type="entry name" value="DNAligase_adenylation"/>
</dbReference>
<keyword evidence="8 14" id="KW-0862">Zinc</keyword>
<dbReference type="EC" id="6.5.1.2" evidence="2 14"/>
<proteinExistence type="inferred from homology"/>
<keyword evidence="10 14" id="KW-0520">NAD</keyword>
<feature type="binding site" evidence="14">
    <location>
        <position position="138"/>
    </location>
    <ligand>
        <name>NAD(+)</name>
        <dbReference type="ChEBI" id="CHEBI:57540"/>
    </ligand>
</feature>
<dbReference type="Proteomes" id="UP000569951">
    <property type="component" value="Unassembled WGS sequence"/>
</dbReference>
<evidence type="ECO:0000256" key="5">
    <source>
        <dbReference type="ARBA" id="ARBA00022705"/>
    </source>
</evidence>
<feature type="domain" description="BRCT" evidence="15">
    <location>
        <begin position="589"/>
        <end position="670"/>
    </location>
</feature>
<evidence type="ECO:0000256" key="11">
    <source>
        <dbReference type="ARBA" id="ARBA00023204"/>
    </source>
</evidence>
<dbReference type="AlphaFoldDB" id="A0A841I0B9"/>
<dbReference type="Gene3D" id="3.40.50.10190">
    <property type="entry name" value="BRCT domain"/>
    <property type="match status" value="1"/>
</dbReference>
<dbReference type="FunFam" id="1.10.287.610:FF:000002">
    <property type="entry name" value="DNA ligase"/>
    <property type="match status" value="1"/>
</dbReference>
<gene>
    <name evidence="14" type="primary">ligA</name>
    <name evidence="16" type="ORF">HNR42_001990</name>
</gene>
<evidence type="ECO:0000313" key="16">
    <source>
        <dbReference type="EMBL" id="MBB6098556.1"/>
    </source>
</evidence>
<comment type="cofactor">
    <cofactor evidence="14">
        <name>Mg(2+)</name>
        <dbReference type="ChEBI" id="CHEBI:18420"/>
    </cofactor>
    <cofactor evidence="14">
        <name>Mn(2+)</name>
        <dbReference type="ChEBI" id="CHEBI:29035"/>
    </cofactor>
</comment>
<feature type="binding site" evidence="14">
    <location>
        <position position="175"/>
    </location>
    <ligand>
        <name>NAD(+)</name>
        <dbReference type="ChEBI" id="CHEBI:57540"/>
    </ligand>
</feature>
<dbReference type="InterPro" id="IPR004149">
    <property type="entry name" value="Znf_DNAligase_C4"/>
</dbReference>
<dbReference type="Pfam" id="PF03119">
    <property type="entry name" value="DNA_ligase_ZBD"/>
    <property type="match status" value="1"/>
</dbReference>
<feature type="binding site" evidence="14">
    <location>
        <position position="291"/>
    </location>
    <ligand>
        <name>NAD(+)</name>
        <dbReference type="ChEBI" id="CHEBI:57540"/>
    </ligand>
</feature>
<dbReference type="InterPro" id="IPR018239">
    <property type="entry name" value="DNA_ligase_AS"/>
</dbReference>
<dbReference type="GO" id="GO:0046872">
    <property type="term" value="F:metal ion binding"/>
    <property type="evidence" value="ECO:0007669"/>
    <property type="project" value="UniProtKB-KW"/>
</dbReference>
<dbReference type="Gene3D" id="3.30.470.30">
    <property type="entry name" value="DNA ligase/mRNA capping enzyme"/>
    <property type="match status" value="1"/>
</dbReference>
<comment type="similarity">
    <text evidence="13 14">Belongs to the NAD-dependent DNA ligase family. LigA subfamily.</text>
</comment>
<dbReference type="NCBIfam" id="NF005932">
    <property type="entry name" value="PRK07956.1"/>
    <property type="match status" value="1"/>
</dbReference>
<evidence type="ECO:0000256" key="13">
    <source>
        <dbReference type="ARBA" id="ARBA00060881"/>
    </source>
</evidence>
<sequence length="670" mass="73895">MDSSNARYLELVQQINEHNRRYYLEDAPSIPDDQYDALMRELRALEAEHPEWITPDSPTQRVGIEALANSPFAPITHPHALYSLDNAFDDAELEKFERSAQRVLGSSAPLEYTCEVKIDGLSVNLYYERGKLKWAATRGNGVVGEDVTQNVLTIPEIPRELPADRVPERLEVRGEVYLSREEFARLNAEAEEVGGTVFKNPRNAAAGSLRQKDPKVTASRRLEALFYGVGDTESLGVWGQWEMLEWLRDLGFLVSTFSRRVTGWEAAAAYHRDLIARRAELPFDADGSVIKVDRFDVQRDLGFTSRAPRWAIAYKFPVEEVVTRLLDISINVGRTGRLNPLAHLEPRLIEGSTVSKATLHNEDFIRDLDLRIGDSVVVRKAGGVIPEIVRVLPELRPEGTQPYVYPRVCPSCGHAASRAEGDAAVYCPNPACPAQRYQRLVHFVSRPAMDIDGLGERILNLMVEAGLVRDAADLYALSLEQLLGLERMGEKSATKILSRIEESKSRPLARLIFALGIPYVGARNAQLLEKHFPDLEAIMRADQATLEAIPGMGRQIAASAVQAFADPSMRDLIARLSAAGVNTTSAVTRQGDQLAGLSFVITGTLSQPRDAVRARLEGLGARVTGSVTKKTSYLLAGEEAGSKLDRARELGVAVLDEAGLEALLQERGVS</sequence>
<dbReference type="SUPFAM" id="SSF52113">
    <property type="entry name" value="BRCT domain"/>
    <property type="match status" value="1"/>
</dbReference>
<dbReference type="Gene3D" id="1.10.287.610">
    <property type="entry name" value="Helix hairpin bin"/>
    <property type="match status" value="1"/>
</dbReference>
<dbReference type="Pfam" id="PF01653">
    <property type="entry name" value="DNA_ligase_aden"/>
    <property type="match status" value="1"/>
</dbReference>
<dbReference type="SUPFAM" id="SSF47781">
    <property type="entry name" value="RuvA domain 2-like"/>
    <property type="match status" value="1"/>
</dbReference>
<dbReference type="Gene3D" id="2.40.50.140">
    <property type="entry name" value="Nucleic acid-binding proteins"/>
    <property type="match status" value="1"/>
</dbReference>
<dbReference type="GO" id="GO:0003677">
    <property type="term" value="F:DNA binding"/>
    <property type="evidence" value="ECO:0007669"/>
    <property type="project" value="InterPro"/>
</dbReference>
<evidence type="ECO:0000259" key="15">
    <source>
        <dbReference type="PROSITE" id="PS50172"/>
    </source>
</evidence>
<evidence type="ECO:0000256" key="9">
    <source>
        <dbReference type="ARBA" id="ARBA00022842"/>
    </source>
</evidence>
<dbReference type="GO" id="GO:0005829">
    <property type="term" value="C:cytosol"/>
    <property type="evidence" value="ECO:0007669"/>
    <property type="project" value="TreeGrafter"/>
</dbReference>
<evidence type="ECO:0000256" key="3">
    <source>
        <dbReference type="ARBA" id="ARBA00013308"/>
    </source>
</evidence>
<dbReference type="GO" id="GO:0003911">
    <property type="term" value="F:DNA ligase (NAD+) activity"/>
    <property type="evidence" value="ECO:0007669"/>
    <property type="project" value="UniProtKB-UniRule"/>
</dbReference>
<dbReference type="FunFam" id="1.10.150.20:FF:000007">
    <property type="entry name" value="DNA ligase"/>
    <property type="match status" value="1"/>
</dbReference>
<dbReference type="InterPro" id="IPR012340">
    <property type="entry name" value="NA-bd_OB-fold"/>
</dbReference>
<dbReference type="FunFam" id="2.40.50.140:FF:000012">
    <property type="entry name" value="DNA ligase"/>
    <property type="match status" value="1"/>
</dbReference>
<evidence type="ECO:0000256" key="10">
    <source>
        <dbReference type="ARBA" id="ARBA00023027"/>
    </source>
</evidence>
<protein>
    <recommendedName>
        <fullName evidence="3 14">DNA ligase</fullName>
        <ecNumber evidence="2 14">6.5.1.2</ecNumber>
    </recommendedName>
    <alternativeName>
        <fullName evidence="14">Polydeoxyribonucleotide synthase [NAD(+)]</fullName>
    </alternativeName>
</protein>
<organism evidence="16 17">
    <name type="scientific">Deinobacterium chartae</name>
    <dbReference type="NCBI Taxonomy" id="521158"/>
    <lineage>
        <taxon>Bacteria</taxon>
        <taxon>Thermotogati</taxon>
        <taxon>Deinococcota</taxon>
        <taxon>Deinococci</taxon>
        <taxon>Deinococcales</taxon>
        <taxon>Deinococcaceae</taxon>
        <taxon>Deinobacterium</taxon>
    </lineage>
</organism>
<accession>A0A841I0B9</accession>
<evidence type="ECO:0000256" key="4">
    <source>
        <dbReference type="ARBA" id="ARBA00022598"/>
    </source>
</evidence>
<dbReference type="SMART" id="SM00278">
    <property type="entry name" value="HhH1"/>
    <property type="match status" value="3"/>
</dbReference>
<feature type="binding site" evidence="14">
    <location>
        <position position="315"/>
    </location>
    <ligand>
        <name>NAD(+)</name>
        <dbReference type="ChEBI" id="CHEBI:57540"/>
    </ligand>
</feature>
<dbReference type="GO" id="GO:0006260">
    <property type="term" value="P:DNA replication"/>
    <property type="evidence" value="ECO:0007669"/>
    <property type="project" value="UniProtKB-KW"/>
</dbReference>
<keyword evidence="14" id="KW-0464">Manganese</keyword>
<dbReference type="InterPro" id="IPR041663">
    <property type="entry name" value="DisA/LigA_HHH"/>
</dbReference>
<dbReference type="SMART" id="SM00532">
    <property type="entry name" value="LIGANc"/>
    <property type="match status" value="1"/>
</dbReference>
<dbReference type="InterPro" id="IPR001357">
    <property type="entry name" value="BRCT_dom"/>
</dbReference>
<dbReference type="Gene3D" id="1.10.150.20">
    <property type="entry name" value="5' to 3' exonuclease, C-terminal subdomain"/>
    <property type="match status" value="2"/>
</dbReference>
<feature type="binding site" evidence="14">
    <location>
        <position position="115"/>
    </location>
    <ligand>
        <name>NAD(+)</name>
        <dbReference type="ChEBI" id="CHEBI:57540"/>
    </ligand>
</feature>
<keyword evidence="5 14" id="KW-0235">DNA replication</keyword>
<dbReference type="RefSeq" id="WP_183987075.1">
    <property type="nucleotide sequence ID" value="NZ_JACHHG010000006.1"/>
</dbReference>
<dbReference type="FunFam" id="3.30.470.30:FF:000001">
    <property type="entry name" value="DNA ligase"/>
    <property type="match status" value="1"/>
</dbReference>
<dbReference type="Pfam" id="PF14520">
    <property type="entry name" value="HHH_5"/>
    <property type="match status" value="1"/>
</dbReference>
<feature type="binding site" evidence="14">
    <location>
        <begin position="32"/>
        <end position="36"/>
    </location>
    <ligand>
        <name>NAD(+)</name>
        <dbReference type="ChEBI" id="CHEBI:57540"/>
    </ligand>
</feature>
<keyword evidence="17" id="KW-1185">Reference proteome</keyword>
<feature type="binding site" evidence="14">
    <location>
        <position position="409"/>
    </location>
    <ligand>
        <name>Zn(2+)</name>
        <dbReference type="ChEBI" id="CHEBI:29105"/>
    </ligand>
</feature>
<dbReference type="Pfam" id="PF00533">
    <property type="entry name" value="BRCT"/>
    <property type="match status" value="1"/>
</dbReference>
<feature type="binding site" evidence="14">
    <location>
        <position position="432"/>
    </location>
    <ligand>
        <name>Zn(2+)</name>
        <dbReference type="ChEBI" id="CHEBI:29105"/>
    </ligand>
</feature>
<comment type="catalytic activity">
    <reaction evidence="12 14">
        <text>NAD(+) + (deoxyribonucleotide)n-3'-hydroxyl + 5'-phospho-(deoxyribonucleotide)m = (deoxyribonucleotide)n+m + AMP + beta-nicotinamide D-nucleotide.</text>
        <dbReference type="EC" id="6.5.1.2"/>
    </reaction>
</comment>
<dbReference type="PANTHER" id="PTHR23389">
    <property type="entry name" value="CHROMOSOME TRANSMISSION FIDELITY FACTOR 18"/>
    <property type="match status" value="1"/>
</dbReference>
<evidence type="ECO:0000256" key="8">
    <source>
        <dbReference type="ARBA" id="ARBA00022833"/>
    </source>
</evidence>
<reference evidence="16 17" key="1">
    <citation type="submission" date="2020-08" db="EMBL/GenBank/DDBJ databases">
        <title>Genomic Encyclopedia of Type Strains, Phase IV (KMG-IV): sequencing the most valuable type-strain genomes for metagenomic binning, comparative biology and taxonomic classification.</title>
        <authorList>
            <person name="Goeker M."/>
        </authorList>
    </citation>
    <scope>NUCLEOTIDE SEQUENCE [LARGE SCALE GENOMIC DNA]</scope>
    <source>
        <strain evidence="16 17">DSM 21458</strain>
    </source>
</reference>
<keyword evidence="7 14" id="KW-0227">DNA damage</keyword>
<dbReference type="PROSITE" id="PS01055">
    <property type="entry name" value="DNA_LIGASE_N1"/>
    <property type="match status" value="1"/>
</dbReference>
<dbReference type="EMBL" id="JACHHG010000006">
    <property type="protein sequence ID" value="MBB6098556.1"/>
    <property type="molecule type" value="Genomic_DNA"/>
</dbReference>
<feature type="active site" description="N6-AMP-lysine intermediate" evidence="14">
    <location>
        <position position="117"/>
    </location>
</feature>
<feature type="binding site" evidence="14">
    <location>
        <position position="412"/>
    </location>
    <ligand>
        <name>Zn(2+)</name>
        <dbReference type="ChEBI" id="CHEBI:29105"/>
    </ligand>
</feature>
<dbReference type="Pfam" id="PF12826">
    <property type="entry name" value="HHH_2"/>
    <property type="match status" value="1"/>
</dbReference>
<dbReference type="Gene3D" id="6.20.10.30">
    <property type="match status" value="1"/>
</dbReference>